<keyword evidence="3" id="KW-0560">Oxidoreductase</keyword>
<dbReference type="AlphaFoldDB" id="A0AAD5KRL3"/>
<evidence type="ECO:0000313" key="7">
    <source>
        <dbReference type="EMBL" id="KAI9278479.1"/>
    </source>
</evidence>
<dbReference type="PANTHER" id="PTHR43008">
    <property type="entry name" value="BENZIL REDUCTASE"/>
    <property type="match status" value="1"/>
</dbReference>
<dbReference type="InterPro" id="IPR036291">
    <property type="entry name" value="NAD(P)-bd_dom_sf"/>
</dbReference>
<dbReference type="PROSITE" id="PS00061">
    <property type="entry name" value="ADH_SHORT"/>
    <property type="match status" value="1"/>
</dbReference>
<dbReference type="GO" id="GO:0005975">
    <property type="term" value="P:carbohydrate metabolic process"/>
    <property type="evidence" value="ECO:0007669"/>
    <property type="project" value="UniProtKB-ARBA"/>
</dbReference>
<evidence type="ECO:0000256" key="1">
    <source>
        <dbReference type="ARBA" id="ARBA00006484"/>
    </source>
</evidence>
<evidence type="ECO:0000256" key="5">
    <source>
        <dbReference type="ARBA" id="ARBA00066831"/>
    </source>
</evidence>
<dbReference type="Pfam" id="PF13561">
    <property type="entry name" value="adh_short_C2"/>
    <property type="match status" value="1"/>
</dbReference>
<dbReference type="InterPro" id="IPR020904">
    <property type="entry name" value="Sc_DH/Rdtase_CS"/>
</dbReference>
<evidence type="ECO:0000256" key="4">
    <source>
        <dbReference type="ARBA" id="ARBA00060719"/>
    </source>
</evidence>
<sequence>MTAEKSTNVFEQMLLRGKVAVVTGGARGLGYEMMLALAEAGAEIACIDILKETAIESAAKISKECQVKGTGWQCDVSDEDQVITVFQDIVQQHAHIDVLVTAAGINKNGTAFDYTGKDIRKIFDVNVIGTFFCMQQAAKHMVKAGNGGSIISVASMSAHIYNNPQIHSPYNASKAAVLQLSRCLSCEWGPHNIRVTTISPGYFATEMTNKLINEMGLSVEDTVRTWKSEAPLGRVGKPHELKGTVVFLASDASSFCTGTEILVEGGATIW</sequence>
<dbReference type="SUPFAM" id="SSF51735">
    <property type="entry name" value="NAD(P)-binding Rossmann-fold domains"/>
    <property type="match status" value="1"/>
</dbReference>
<evidence type="ECO:0000313" key="8">
    <source>
        <dbReference type="Proteomes" id="UP001209540"/>
    </source>
</evidence>
<keyword evidence="2" id="KW-0521">NADP</keyword>
<evidence type="ECO:0000256" key="6">
    <source>
        <dbReference type="ARBA" id="ARBA00070881"/>
    </source>
</evidence>
<dbReference type="FunFam" id="3.40.50.720:FF:000240">
    <property type="entry name" value="SDR family oxidoreductase"/>
    <property type="match status" value="1"/>
</dbReference>
<reference evidence="7" key="1">
    <citation type="journal article" date="2022" name="IScience">
        <title>Evolution of zygomycete secretomes and the origins of terrestrial fungal ecologies.</title>
        <authorList>
            <person name="Chang Y."/>
            <person name="Wang Y."/>
            <person name="Mondo S."/>
            <person name="Ahrendt S."/>
            <person name="Andreopoulos W."/>
            <person name="Barry K."/>
            <person name="Beard J."/>
            <person name="Benny G.L."/>
            <person name="Blankenship S."/>
            <person name="Bonito G."/>
            <person name="Cuomo C."/>
            <person name="Desiro A."/>
            <person name="Gervers K.A."/>
            <person name="Hundley H."/>
            <person name="Kuo A."/>
            <person name="LaButti K."/>
            <person name="Lang B.F."/>
            <person name="Lipzen A."/>
            <person name="O'Donnell K."/>
            <person name="Pangilinan J."/>
            <person name="Reynolds N."/>
            <person name="Sandor L."/>
            <person name="Smith M.E."/>
            <person name="Tsang A."/>
            <person name="Grigoriev I.V."/>
            <person name="Stajich J.E."/>
            <person name="Spatafora J.W."/>
        </authorList>
    </citation>
    <scope>NUCLEOTIDE SEQUENCE</scope>
    <source>
        <strain evidence="7">RSA 2281</strain>
    </source>
</reference>
<proteinExistence type="inferred from homology"/>
<evidence type="ECO:0000256" key="3">
    <source>
        <dbReference type="ARBA" id="ARBA00023002"/>
    </source>
</evidence>
<dbReference type="PRINTS" id="PR00080">
    <property type="entry name" value="SDRFAMILY"/>
</dbReference>
<organism evidence="7 8">
    <name type="scientific">Phascolomyces articulosus</name>
    <dbReference type="NCBI Taxonomy" id="60185"/>
    <lineage>
        <taxon>Eukaryota</taxon>
        <taxon>Fungi</taxon>
        <taxon>Fungi incertae sedis</taxon>
        <taxon>Mucoromycota</taxon>
        <taxon>Mucoromycotina</taxon>
        <taxon>Mucoromycetes</taxon>
        <taxon>Mucorales</taxon>
        <taxon>Lichtheimiaceae</taxon>
        <taxon>Phascolomyces</taxon>
    </lineage>
</organism>
<evidence type="ECO:0000256" key="2">
    <source>
        <dbReference type="ARBA" id="ARBA00022857"/>
    </source>
</evidence>
<keyword evidence="8" id="KW-1185">Reference proteome</keyword>
<dbReference type="EMBL" id="JAIXMP010000001">
    <property type="protein sequence ID" value="KAI9278479.1"/>
    <property type="molecule type" value="Genomic_DNA"/>
</dbReference>
<dbReference type="Proteomes" id="UP001209540">
    <property type="component" value="Unassembled WGS sequence"/>
</dbReference>
<name>A0AAD5KRL3_9FUNG</name>
<dbReference type="GO" id="GO:0047038">
    <property type="term" value="F:D-arabinitol 2-dehydrogenase activity"/>
    <property type="evidence" value="ECO:0007669"/>
    <property type="project" value="UniProtKB-EC"/>
</dbReference>
<gene>
    <name evidence="7" type="ORF">BDA99DRAFT_549587</name>
</gene>
<dbReference type="GO" id="GO:0050664">
    <property type="term" value="F:oxidoreductase activity, acting on NAD(P)H, oxygen as acceptor"/>
    <property type="evidence" value="ECO:0007669"/>
    <property type="project" value="TreeGrafter"/>
</dbReference>
<dbReference type="PANTHER" id="PTHR43008:SF4">
    <property type="entry name" value="CHAIN DEHYDROGENASE, PUTATIVE (AFU_ORTHOLOGUE AFUA_4G08710)-RELATED"/>
    <property type="match status" value="1"/>
</dbReference>
<reference evidence="7" key="2">
    <citation type="submission" date="2023-02" db="EMBL/GenBank/DDBJ databases">
        <authorList>
            <consortium name="DOE Joint Genome Institute"/>
            <person name="Mondo S.J."/>
            <person name="Chang Y."/>
            <person name="Wang Y."/>
            <person name="Ahrendt S."/>
            <person name="Andreopoulos W."/>
            <person name="Barry K."/>
            <person name="Beard J."/>
            <person name="Benny G.L."/>
            <person name="Blankenship S."/>
            <person name="Bonito G."/>
            <person name="Cuomo C."/>
            <person name="Desiro A."/>
            <person name="Gervers K.A."/>
            <person name="Hundley H."/>
            <person name="Kuo A."/>
            <person name="LaButti K."/>
            <person name="Lang B.F."/>
            <person name="Lipzen A."/>
            <person name="O'Donnell K."/>
            <person name="Pangilinan J."/>
            <person name="Reynolds N."/>
            <person name="Sandor L."/>
            <person name="Smith M.W."/>
            <person name="Tsang A."/>
            <person name="Grigoriev I.V."/>
            <person name="Stajich J.E."/>
            <person name="Spatafora J.W."/>
        </authorList>
    </citation>
    <scope>NUCLEOTIDE SEQUENCE</scope>
    <source>
        <strain evidence="7">RSA 2281</strain>
    </source>
</reference>
<comment type="similarity">
    <text evidence="1">Belongs to the short-chain dehydrogenases/reductases (SDR) family.</text>
</comment>
<comment type="caution">
    <text evidence="7">The sequence shown here is derived from an EMBL/GenBank/DDBJ whole genome shotgun (WGS) entry which is preliminary data.</text>
</comment>
<dbReference type="InterPro" id="IPR002347">
    <property type="entry name" value="SDR_fam"/>
</dbReference>
<dbReference type="Gene3D" id="3.40.50.720">
    <property type="entry name" value="NAD(P)-binding Rossmann-like Domain"/>
    <property type="match status" value="1"/>
</dbReference>
<accession>A0AAD5KRL3</accession>
<dbReference type="EC" id="1.1.1.250" evidence="5"/>
<dbReference type="PRINTS" id="PR00081">
    <property type="entry name" value="GDHRDH"/>
</dbReference>
<comment type="pathway">
    <text evidence="4">Carbohydrate metabolism; D-arabinitol metabolism.</text>
</comment>
<protein>
    <recommendedName>
        <fullName evidence="6">D-arabinitol 2-dehydrogenase [ribulose-forming]</fullName>
        <ecNumber evidence="5">1.1.1.250</ecNumber>
    </recommendedName>
</protein>